<dbReference type="Pfam" id="PF02954">
    <property type="entry name" value="HTH_8"/>
    <property type="match status" value="1"/>
</dbReference>
<dbReference type="PANTHER" id="PTHR32071:SF122">
    <property type="entry name" value="SIGMA FACTOR"/>
    <property type="match status" value="1"/>
</dbReference>
<protein>
    <submittedName>
        <fullName evidence="7">Transcriptional regulator of acetoin/glycerol metabolism</fullName>
    </submittedName>
</protein>
<evidence type="ECO:0000256" key="2">
    <source>
        <dbReference type="ARBA" id="ARBA00022840"/>
    </source>
</evidence>
<dbReference type="InterPro" id="IPR009057">
    <property type="entry name" value="Homeodomain-like_sf"/>
</dbReference>
<keyword evidence="4" id="KW-0804">Transcription</keyword>
<dbReference type="InterPro" id="IPR058031">
    <property type="entry name" value="AAA_lid_NorR"/>
</dbReference>
<dbReference type="SUPFAM" id="SSF52540">
    <property type="entry name" value="P-loop containing nucleoside triphosphate hydrolases"/>
    <property type="match status" value="1"/>
</dbReference>
<dbReference type="PANTHER" id="PTHR32071">
    <property type="entry name" value="TRANSCRIPTIONAL REGULATORY PROTEIN"/>
    <property type="match status" value="1"/>
</dbReference>
<feature type="region of interest" description="Disordered" evidence="5">
    <location>
        <begin position="259"/>
        <end position="282"/>
    </location>
</feature>
<evidence type="ECO:0000256" key="1">
    <source>
        <dbReference type="ARBA" id="ARBA00022741"/>
    </source>
</evidence>
<evidence type="ECO:0000256" key="3">
    <source>
        <dbReference type="ARBA" id="ARBA00023015"/>
    </source>
</evidence>
<dbReference type="RefSeq" id="WP_179761149.1">
    <property type="nucleotide sequence ID" value="NZ_BAAAJZ010000001.1"/>
</dbReference>
<dbReference type="Gene3D" id="1.10.8.60">
    <property type="match status" value="1"/>
</dbReference>
<dbReference type="PRINTS" id="PR01590">
    <property type="entry name" value="HTHFIS"/>
</dbReference>
<evidence type="ECO:0000256" key="5">
    <source>
        <dbReference type="SAM" id="MobiDB-lite"/>
    </source>
</evidence>
<name>A0A852W757_PSEA5</name>
<dbReference type="InterPro" id="IPR002078">
    <property type="entry name" value="Sigma_54_int"/>
</dbReference>
<sequence>MDTGAGVEAAARRVRHARHVGDVGAHVRPVVAESWQRSVDLGVDLARSATYVGHEPGPAAVAEAEEVFDRFLDGAARLDCAVLLVDGDGIVRVRRDACPDLAALLDAVLVAPGFRIAEQDVATTASALVRVTGRAARVDGPEHLHPDLACLTEAAAPVPSDTDAAPQTVVVVAHLSAPGGASALRAAVAAELARQVGERVRDRGHRSGRMLHARFDDVCARSGAEWVLATDGRATLCSPGFRALPREDRDHLLDRALADAALADPPPAGSTADLPSGRRDDVVTSAVRDGRAVVGHVSSGRRSVPVPAGALVTDAMRRQGSHVAPTARRDFAADFRDAHADGAAAEVRRRANRELLSPYLRARRDVAAAVAARTRHLLLVGEPGVGKQTLAVEQFRRSHPSGTVQVLDCARIAESGGPLLPTVRGTDGDRPRLLVLRRLAMLGSVAARRLDESLRVLVSTPAAPTVVGCIDTPSVDATRPYGLLLRHFHDTVRVPALRYRADELGQLARSVLHSLSGGRSLSLSMQVVRVLEGYAWPGNLRELEDVLRYVIARKPVGVVQAPDLPSSCFTGGAPRMSMLEAAQCDVIIQALYEARGNRYQAAELLGIARSSLYRKIDAFGISYIG</sequence>
<dbReference type="InterPro" id="IPR002197">
    <property type="entry name" value="HTH_Fis"/>
</dbReference>
<dbReference type="Proteomes" id="UP000549695">
    <property type="component" value="Unassembled WGS sequence"/>
</dbReference>
<evidence type="ECO:0000259" key="6">
    <source>
        <dbReference type="PROSITE" id="PS50045"/>
    </source>
</evidence>
<dbReference type="AlphaFoldDB" id="A0A852W757"/>
<keyword evidence="1" id="KW-0547">Nucleotide-binding</keyword>
<dbReference type="EMBL" id="JACCCZ010000001">
    <property type="protein sequence ID" value="NYG02155.1"/>
    <property type="molecule type" value="Genomic_DNA"/>
</dbReference>
<dbReference type="InterPro" id="IPR029016">
    <property type="entry name" value="GAF-like_dom_sf"/>
</dbReference>
<dbReference type="GO" id="GO:0006355">
    <property type="term" value="P:regulation of DNA-templated transcription"/>
    <property type="evidence" value="ECO:0007669"/>
    <property type="project" value="InterPro"/>
</dbReference>
<accession>A0A852W757</accession>
<feature type="domain" description="Sigma-54 factor interaction" evidence="6">
    <location>
        <begin position="357"/>
        <end position="552"/>
    </location>
</feature>
<proteinExistence type="predicted"/>
<keyword evidence="3" id="KW-0805">Transcription regulation</keyword>
<gene>
    <name evidence="7" type="ORF">HDA37_002440</name>
</gene>
<keyword evidence="2" id="KW-0067">ATP-binding</keyword>
<dbReference type="GeneID" id="98055616"/>
<dbReference type="GO" id="GO:0005524">
    <property type="term" value="F:ATP binding"/>
    <property type="evidence" value="ECO:0007669"/>
    <property type="project" value="UniProtKB-KW"/>
</dbReference>
<dbReference type="SUPFAM" id="SSF46689">
    <property type="entry name" value="Homeodomain-like"/>
    <property type="match status" value="1"/>
</dbReference>
<keyword evidence="8" id="KW-1185">Reference proteome</keyword>
<dbReference type="PROSITE" id="PS50045">
    <property type="entry name" value="SIGMA54_INTERACT_4"/>
    <property type="match status" value="1"/>
</dbReference>
<dbReference type="InterPro" id="IPR027417">
    <property type="entry name" value="P-loop_NTPase"/>
</dbReference>
<evidence type="ECO:0000256" key="4">
    <source>
        <dbReference type="ARBA" id="ARBA00023163"/>
    </source>
</evidence>
<dbReference type="Gene3D" id="1.10.10.60">
    <property type="entry name" value="Homeodomain-like"/>
    <property type="match status" value="1"/>
</dbReference>
<reference evidence="7 8" key="1">
    <citation type="submission" date="2020-07" db="EMBL/GenBank/DDBJ databases">
        <title>Sequencing the genomes of 1000 actinobacteria strains.</title>
        <authorList>
            <person name="Klenk H.-P."/>
        </authorList>
    </citation>
    <scope>NUCLEOTIDE SEQUENCE [LARGE SCALE GENOMIC DNA]</scope>
    <source>
        <strain evidence="7 8">DSM 44749</strain>
    </source>
</reference>
<comment type="caution">
    <text evidence="7">The sequence shown here is derived from an EMBL/GenBank/DDBJ whole genome shotgun (WGS) entry which is preliminary data.</text>
</comment>
<dbReference type="Pfam" id="PF25601">
    <property type="entry name" value="AAA_lid_14"/>
    <property type="match status" value="1"/>
</dbReference>
<evidence type="ECO:0000313" key="7">
    <source>
        <dbReference type="EMBL" id="NYG02155.1"/>
    </source>
</evidence>
<dbReference type="Gene3D" id="3.40.50.300">
    <property type="entry name" value="P-loop containing nucleotide triphosphate hydrolases"/>
    <property type="match status" value="1"/>
</dbReference>
<dbReference type="Gene3D" id="3.30.450.40">
    <property type="match status" value="1"/>
</dbReference>
<organism evidence="7 8">
    <name type="scientific">Pseudonocardia alni</name>
    <name type="common">Amycolata alni</name>
    <dbReference type="NCBI Taxonomy" id="33907"/>
    <lineage>
        <taxon>Bacteria</taxon>
        <taxon>Bacillati</taxon>
        <taxon>Actinomycetota</taxon>
        <taxon>Actinomycetes</taxon>
        <taxon>Pseudonocardiales</taxon>
        <taxon>Pseudonocardiaceae</taxon>
        <taxon>Pseudonocardia</taxon>
    </lineage>
</organism>
<dbReference type="GO" id="GO:0043565">
    <property type="term" value="F:sequence-specific DNA binding"/>
    <property type="evidence" value="ECO:0007669"/>
    <property type="project" value="InterPro"/>
</dbReference>
<evidence type="ECO:0000313" key="8">
    <source>
        <dbReference type="Proteomes" id="UP000549695"/>
    </source>
</evidence>